<name>A0A2D4GSY3_MICCO</name>
<organism evidence="1">
    <name type="scientific">Micrurus corallinus</name>
    <name type="common">Brazilian coral snake</name>
    <dbReference type="NCBI Taxonomy" id="54390"/>
    <lineage>
        <taxon>Eukaryota</taxon>
        <taxon>Metazoa</taxon>
        <taxon>Chordata</taxon>
        <taxon>Craniata</taxon>
        <taxon>Vertebrata</taxon>
        <taxon>Euteleostomi</taxon>
        <taxon>Lepidosauria</taxon>
        <taxon>Squamata</taxon>
        <taxon>Bifurcata</taxon>
        <taxon>Unidentata</taxon>
        <taxon>Episquamata</taxon>
        <taxon>Toxicofera</taxon>
        <taxon>Serpentes</taxon>
        <taxon>Colubroidea</taxon>
        <taxon>Elapidae</taxon>
        <taxon>Elapinae</taxon>
        <taxon>Micrurus</taxon>
    </lineage>
</organism>
<reference evidence="1" key="1">
    <citation type="submission" date="2017-07" db="EMBL/GenBank/DDBJ databases">
        <authorList>
            <person name="Mikheyev A."/>
            <person name="Grau M."/>
        </authorList>
    </citation>
    <scope>NUCLEOTIDE SEQUENCE</scope>
    <source>
        <tissue evidence="1">Venom_gland</tissue>
    </source>
</reference>
<dbReference type="EMBL" id="IACJ01141606">
    <property type="protein sequence ID" value="LAA62848.1"/>
    <property type="molecule type" value="Transcribed_RNA"/>
</dbReference>
<reference evidence="1" key="2">
    <citation type="submission" date="2017-11" db="EMBL/GenBank/DDBJ databases">
        <title>Coralsnake Venomics: Analyses of Venom Gland Transcriptomes and Proteomes of Six Brazilian Taxa.</title>
        <authorList>
            <person name="Aird S.D."/>
            <person name="Jorge da Silva N."/>
            <person name="Qiu L."/>
            <person name="Villar-Briones A."/>
            <person name="Aparecida-Saddi V."/>
            <person name="Campos-Telles M.P."/>
            <person name="Grau M."/>
            <person name="Mikheyev A.S."/>
        </authorList>
    </citation>
    <scope>NUCLEOTIDE SEQUENCE</scope>
    <source>
        <tissue evidence="1">Venom_gland</tissue>
    </source>
</reference>
<proteinExistence type="predicted"/>
<dbReference type="AlphaFoldDB" id="A0A2D4GSY3"/>
<evidence type="ECO:0000313" key="1">
    <source>
        <dbReference type="EMBL" id="LAA62848.1"/>
    </source>
</evidence>
<protein>
    <submittedName>
        <fullName evidence="1">Uncharacterized protein</fullName>
    </submittedName>
</protein>
<sequence>MSRLYAIMSCKFLFSCCKYGNATLVRSAIILMPCVILKLISNIDNLARERKKTHMELIVINKYHLVFKTNSVLLKHKLQSNISAPFSFFASFPEYFTAIFNAYGEKINMDISAMKSSSLFILLYFSCLLLKIKTVVNAHCEL</sequence>
<accession>A0A2D4GSY3</accession>